<dbReference type="GeneID" id="24779927"/>
<dbReference type="PaxDb" id="273116-14324946"/>
<dbReference type="AlphaFoldDB" id="Q97AS9"/>
<dbReference type="Proteomes" id="UP000001017">
    <property type="component" value="Chromosome"/>
</dbReference>
<proteinExistence type="predicted"/>
<dbReference type="RefSeq" id="WP_048053977.1">
    <property type="nucleotide sequence ID" value="NC_002689.2"/>
</dbReference>
<dbReference type="KEGG" id="tvo:TVG0736554"/>
<reference evidence="1 2" key="1">
    <citation type="journal article" date="1999" name="Proc. Jpn. Acad.">
        <title>Determination of the complete genomic DNA sequence of Thermoplasma volvanium GSS1.</title>
        <authorList>
            <person name="Kawashima T."/>
            <person name="Yamamoto Y."/>
            <person name="Aramaki H."/>
            <person name="Nunoshiba T."/>
            <person name="Kawamoto T."/>
            <person name="Watanabe K."/>
            <person name="Yamazaki M."/>
            <person name="Kanehori K."/>
            <person name="Amano N."/>
            <person name="Ohya Y."/>
            <person name="Makino K."/>
            <person name="Suzuki M."/>
        </authorList>
    </citation>
    <scope>NUCLEOTIDE SEQUENCE [LARGE SCALE GENOMIC DNA]</scope>
    <source>
        <strain evidence="2">ATCC 51530 / DSM 4299 / JCM 9571 / NBRC 15438 / GSS1</strain>
    </source>
</reference>
<dbReference type="HOGENOM" id="CLU_728862_0_0_2"/>
<sequence length="379" mass="44232">MGINIRPEERSENNLTRLNIKYDKGNVETPNRFVNRYDINAKSHLGAHIPLTRIRNLFIYEEPISNKELNSILNTNDYLATLKNKIEDYFIRIENKNCLKAVYIKLTGNVKDYVFKNRDSETSAKIKKFIFDLSSELNTDFYIFQSELLNDNSIKFLNNNIVFSPLFYIKDHKTIQNSLPNWITQESTLVPFISFTYSSYLNANISYQYIIKYLDKIHESDKGIISTDIPRIFSNLASPYGHVSAPHYSSFIISDITAEIYNGGHGNFKKVPNTRIFEKTNLALPKISNKSNNAEIHKNEDSIFGNDENLKSLFWRTLQNQNVDMDIKNNRPAYISRIHESVMTSSEYDNMRNSIKQHDLMNYRKSKMELNKLLENQKL</sequence>
<evidence type="ECO:0000313" key="2">
    <source>
        <dbReference type="Proteomes" id="UP000001017"/>
    </source>
</evidence>
<dbReference type="EMBL" id="BA000011">
    <property type="protein sequence ID" value="BAB59872.1"/>
    <property type="molecule type" value="Genomic_DNA"/>
</dbReference>
<name>Q97AS9_THEVO</name>
<dbReference type="STRING" id="273116.gene:9381519"/>
<reference evidence="1 2" key="2">
    <citation type="journal article" date="2000" name="Proc. Natl. Acad. Sci. U.S.A.">
        <title>Archaeal adaptation to higher temperatures revealed by genomic sequence of Thermoplasma volcanium.</title>
        <authorList>
            <person name="Kawashima T."/>
            <person name="Amano N."/>
            <person name="Koike H."/>
            <person name="Makino S."/>
            <person name="Higuchi S."/>
            <person name="Kawashima-Ohya Y."/>
            <person name="Watanabe K."/>
            <person name="Yamazaki M."/>
            <person name="Kanehori K."/>
            <person name="Kawamoto T."/>
            <person name="Nunoshiba T."/>
            <person name="Yamamoto Y."/>
            <person name="Aramaki H."/>
            <person name="Makino K."/>
            <person name="Suzuki M."/>
        </authorList>
    </citation>
    <scope>NUCLEOTIDE SEQUENCE [LARGE SCALE GENOMIC DNA]</scope>
    <source>
        <strain evidence="2">ATCC 51530 / DSM 4299 / JCM 9571 / NBRC 15438 / GSS1</strain>
    </source>
</reference>
<gene>
    <name evidence="1" type="ORF">TVG0736554</name>
</gene>
<accession>Q97AS9</accession>
<evidence type="ECO:0000313" key="1">
    <source>
        <dbReference type="EMBL" id="BAB59872.1"/>
    </source>
</evidence>
<keyword evidence="2" id="KW-1185">Reference proteome</keyword>
<protein>
    <submittedName>
        <fullName evidence="1">TVG0736554 protein</fullName>
    </submittedName>
</protein>
<organism evidence="1 2">
    <name type="scientific">Thermoplasma volcanium (strain ATCC 51530 / DSM 4299 / JCM 9571 / NBRC 15438 / GSS1)</name>
    <dbReference type="NCBI Taxonomy" id="273116"/>
    <lineage>
        <taxon>Archaea</taxon>
        <taxon>Methanobacteriati</taxon>
        <taxon>Thermoplasmatota</taxon>
        <taxon>Thermoplasmata</taxon>
        <taxon>Thermoplasmatales</taxon>
        <taxon>Thermoplasmataceae</taxon>
        <taxon>Thermoplasma</taxon>
    </lineage>
</organism>